<dbReference type="NCBIfam" id="NF041083">
    <property type="entry name" value="thermosome_beta"/>
    <property type="match status" value="1"/>
</dbReference>
<dbReference type="FunFam" id="1.10.560.10:FF:000070">
    <property type="entry name" value="Uncharacterized protein"/>
    <property type="match status" value="1"/>
</dbReference>
<protein>
    <recommendedName>
        <fullName evidence="4">T-complex protein 1 subunit alpha</fullName>
    </recommendedName>
    <alternativeName>
        <fullName evidence="9">CCT-alpha</fullName>
    </alternativeName>
</protein>
<dbReference type="GO" id="GO:0005524">
    <property type="term" value="F:ATP binding"/>
    <property type="evidence" value="ECO:0007669"/>
    <property type="project" value="UniProtKB-KW"/>
</dbReference>
<gene>
    <name evidence="12" type="ORF">D0862_01588</name>
</gene>
<dbReference type="GO" id="GO:0140662">
    <property type="term" value="F:ATP-dependent protein folding chaperone"/>
    <property type="evidence" value="ECO:0007669"/>
    <property type="project" value="InterPro"/>
</dbReference>
<evidence type="ECO:0000256" key="5">
    <source>
        <dbReference type="ARBA" id="ARBA00022490"/>
    </source>
</evidence>
<comment type="caution">
    <text evidence="12">The sequence shown here is derived from an EMBL/GenBank/DDBJ whole genome shotgun (WGS) entry which is preliminary data.</text>
</comment>
<keyword evidence="7 10" id="KW-0067">ATP-binding</keyword>
<sequence>MAGVFEAPRNAGTLFLGGQKISGSDIRDQNVQATQAIANIVKTSFGPSGLDKMMVDDIGDVTVTNDGATILSLLSVDHPAGKILVDLAQQQDKEVGDGTTSVVLFAAELLRRANELMKMRIHPTTIITGYRLALREAVRYMNENVSTKVETLGRESLINIARTSMSSKIIGADSEFFANMVVDAITSVKTVNARNEVKYPVKAVNVLKAHGKSATESVLVKGYALNCTVASQAMKTRITDAKIAVLDMNLQKERMKMGVNVVIDDPAQLEKIREREAGIVIDRIQMILKAGANVVFTTKGIDDMCLKHFVEKDTMAVRRCKKEDLRRIAKATGATMVSTLADMNGDEGFDKANLGQAEEVVQERISDDECILVKGPKVHTAASVILRGPNEYSLDEMERSVHDSLSAVKRTLESGRIVPGGGAVETALHIYLEEWATSVGSREQLAIGAFAAALLCIPTTLAVNAAKDSSELVAQLRSRHALSQRTAEPSPQAHGGAQANAQPAPPASRGPTQAAVDSDAKALAKAKGYKNYGLDLSKGRVQDCVKAGILEPSMSKVKQLKSAVEACVAIMRIDTMIKLDPEQQGDDGHGHM</sequence>
<evidence type="ECO:0000256" key="9">
    <source>
        <dbReference type="ARBA" id="ARBA00030049"/>
    </source>
</evidence>
<dbReference type="Gene3D" id="3.30.260.10">
    <property type="entry name" value="TCP-1-like chaperonin intermediate domain"/>
    <property type="match status" value="1"/>
</dbReference>
<dbReference type="Pfam" id="PF00118">
    <property type="entry name" value="Cpn60_TCP1"/>
    <property type="match status" value="1"/>
</dbReference>
<dbReference type="OrthoDB" id="10248520at2759"/>
<dbReference type="InterPro" id="IPR002423">
    <property type="entry name" value="Cpn60/GroEL/TCP-1"/>
</dbReference>
<comment type="subcellular location">
    <subcellularLocation>
        <location evidence="1">Cytoplasm</location>
    </subcellularLocation>
</comment>
<dbReference type="InterPro" id="IPR027409">
    <property type="entry name" value="GroEL-like_apical_dom_sf"/>
</dbReference>
<dbReference type="AlphaFoldDB" id="A0A3M7HRN2"/>
<dbReference type="InterPro" id="IPR012715">
    <property type="entry name" value="Chap_CCT_alpha"/>
</dbReference>
<evidence type="ECO:0000256" key="7">
    <source>
        <dbReference type="ARBA" id="ARBA00022840"/>
    </source>
</evidence>
<dbReference type="InterPro" id="IPR054827">
    <property type="entry name" value="thermosome_alpha"/>
</dbReference>
<dbReference type="FunFam" id="3.50.7.10:FF:000009">
    <property type="entry name" value="T-complex protein 1 subunit alpha"/>
    <property type="match status" value="1"/>
</dbReference>
<feature type="compositionally biased region" description="Low complexity" evidence="11">
    <location>
        <begin position="491"/>
        <end position="502"/>
    </location>
</feature>
<dbReference type="GO" id="GO:0051082">
    <property type="term" value="F:unfolded protein binding"/>
    <property type="evidence" value="ECO:0007669"/>
    <property type="project" value="InterPro"/>
</dbReference>
<evidence type="ECO:0000256" key="6">
    <source>
        <dbReference type="ARBA" id="ARBA00022741"/>
    </source>
</evidence>
<dbReference type="InterPro" id="IPR002194">
    <property type="entry name" value="Chaperonin_TCP-1_CS"/>
</dbReference>
<proteinExistence type="inferred from homology"/>
<evidence type="ECO:0000256" key="3">
    <source>
        <dbReference type="ARBA" id="ARBA00011531"/>
    </source>
</evidence>
<evidence type="ECO:0000256" key="2">
    <source>
        <dbReference type="ARBA" id="ARBA00008020"/>
    </source>
</evidence>
<organism evidence="12 13">
    <name type="scientific">Hortaea werneckii</name>
    <name type="common">Black yeast</name>
    <name type="synonym">Cladosporium werneckii</name>
    <dbReference type="NCBI Taxonomy" id="91943"/>
    <lineage>
        <taxon>Eukaryota</taxon>
        <taxon>Fungi</taxon>
        <taxon>Dikarya</taxon>
        <taxon>Ascomycota</taxon>
        <taxon>Pezizomycotina</taxon>
        <taxon>Dothideomycetes</taxon>
        <taxon>Dothideomycetidae</taxon>
        <taxon>Mycosphaerellales</taxon>
        <taxon>Teratosphaeriaceae</taxon>
        <taxon>Hortaea</taxon>
    </lineage>
</organism>
<feature type="region of interest" description="Disordered" evidence="11">
    <location>
        <begin position="477"/>
        <end position="517"/>
    </location>
</feature>
<evidence type="ECO:0000313" key="13">
    <source>
        <dbReference type="Proteomes" id="UP000281468"/>
    </source>
</evidence>
<dbReference type="VEuPathDB" id="FungiDB:BTJ68_05517"/>
<dbReference type="Proteomes" id="UP000281468">
    <property type="component" value="Unassembled WGS sequence"/>
</dbReference>
<evidence type="ECO:0000256" key="8">
    <source>
        <dbReference type="ARBA" id="ARBA00023186"/>
    </source>
</evidence>
<dbReference type="EMBL" id="QWIQ01000025">
    <property type="protein sequence ID" value="RMZ15675.1"/>
    <property type="molecule type" value="Genomic_DNA"/>
</dbReference>
<dbReference type="SUPFAM" id="SSF48592">
    <property type="entry name" value="GroEL equatorial domain-like"/>
    <property type="match status" value="1"/>
</dbReference>
<dbReference type="SUPFAM" id="SSF54849">
    <property type="entry name" value="GroEL-intermediate domain like"/>
    <property type="match status" value="1"/>
</dbReference>
<dbReference type="CDD" id="cd03335">
    <property type="entry name" value="TCP1_alpha"/>
    <property type="match status" value="1"/>
</dbReference>
<dbReference type="Gene3D" id="3.50.7.10">
    <property type="entry name" value="GroEL"/>
    <property type="match status" value="1"/>
</dbReference>
<dbReference type="NCBIfam" id="TIGR02340">
    <property type="entry name" value="chap_CCT_alpha"/>
    <property type="match status" value="1"/>
</dbReference>
<dbReference type="Gene3D" id="1.10.560.10">
    <property type="entry name" value="GroEL-like equatorial domain"/>
    <property type="match status" value="2"/>
</dbReference>
<dbReference type="PROSITE" id="PS00751">
    <property type="entry name" value="TCP1_2"/>
    <property type="match status" value="1"/>
</dbReference>
<comment type="subunit">
    <text evidence="3">Heterooligomeric complex of about 850 to 900 kDa that forms two stacked rings, 12 to 16 nm in diameter.</text>
</comment>
<dbReference type="PROSITE" id="PS00995">
    <property type="entry name" value="TCP1_3"/>
    <property type="match status" value="1"/>
</dbReference>
<comment type="similarity">
    <text evidence="2 10">Belongs to the TCP-1 chaperonin family.</text>
</comment>
<keyword evidence="8 10" id="KW-0143">Chaperone</keyword>
<dbReference type="GO" id="GO:0016887">
    <property type="term" value="F:ATP hydrolysis activity"/>
    <property type="evidence" value="ECO:0007669"/>
    <property type="project" value="InterPro"/>
</dbReference>
<evidence type="ECO:0000256" key="10">
    <source>
        <dbReference type="RuleBase" id="RU004187"/>
    </source>
</evidence>
<accession>A0A3M7HRN2</accession>
<dbReference type="PRINTS" id="PR00304">
    <property type="entry name" value="TCOMPLEXTCP1"/>
</dbReference>
<dbReference type="SUPFAM" id="SSF52029">
    <property type="entry name" value="GroEL apical domain-like"/>
    <property type="match status" value="1"/>
</dbReference>
<evidence type="ECO:0000256" key="11">
    <source>
        <dbReference type="SAM" id="MobiDB-lite"/>
    </source>
</evidence>
<evidence type="ECO:0000256" key="4">
    <source>
        <dbReference type="ARBA" id="ARBA00014424"/>
    </source>
</evidence>
<keyword evidence="5" id="KW-0963">Cytoplasm</keyword>
<evidence type="ECO:0000313" key="12">
    <source>
        <dbReference type="EMBL" id="RMZ15675.1"/>
    </source>
</evidence>
<dbReference type="InterPro" id="IPR027413">
    <property type="entry name" value="GROEL-like_equatorial_sf"/>
</dbReference>
<name>A0A3M7HRN2_HORWE</name>
<keyword evidence="6 10" id="KW-0547">Nucleotide-binding</keyword>
<dbReference type="InterPro" id="IPR053374">
    <property type="entry name" value="TCP-1_chaperonin"/>
</dbReference>
<dbReference type="InterPro" id="IPR017998">
    <property type="entry name" value="Chaperone_TCP-1"/>
</dbReference>
<dbReference type="PROSITE" id="PS00750">
    <property type="entry name" value="TCP1_1"/>
    <property type="match status" value="1"/>
</dbReference>
<evidence type="ECO:0000256" key="1">
    <source>
        <dbReference type="ARBA" id="ARBA00004496"/>
    </source>
</evidence>
<dbReference type="GO" id="GO:0005832">
    <property type="term" value="C:chaperonin-containing T-complex"/>
    <property type="evidence" value="ECO:0007669"/>
    <property type="project" value="UniProtKB-ARBA"/>
</dbReference>
<reference evidence="12 13" key="1">
    <citation type="journal article" date="2018" name="BMC Genomics">
        <title>Genomic evidence for intraspecific hybridization in a clonal and extremely halotolerant yeast.</title>
        <authorList>
            <person name="Gostincar C."/>
            <person name="Stajich J.E."/>
            <person name="Zupancic J."/>
            <person name="Zalar P."/>
            <person name="Gunde-Cimerman N."/>
        </authorList>
    </citation>
    <scope>NUCLEOTIDE SEQUENCE [LARGE SCALE GENOMIC DNA]</scope>
    <source>
        <strain evidence="12 13">EXF-171</strain>
    </source>
</reference>
<dbReference type="PANTHER" id="PTHR11353">
    <property type="entry name" value="CHAPERONIN"/>
    <property type="match status" value="1"/>
</dbReference>
<dbReference type="InterPro" id="IPR027410">
    <property type="entry name" value="TCP-1-like_intermed_sf"/>
</dbReference>
<dbReference type="NCBIfam" id="NF041082">
    <property type="entry name" value="thermosome_alpha"/>
    <property type="match status" value="1"/>
</dbReference>